<dbReference type="EMBL" id="QJPH01000457">
    <property type="protein sequence ID" value="PZN73405.1"/>
    <property type="molecule type" value="Genomic_DNA"/>
</dbReference>
<evidence type="ECO:0000256" key="1">
    <source>
        <dbReference type="ARBA" id="ARBA00008580"/>
    </source>
</evidence>
<dbReference type="NCBIfam" id="TIGR02606">
    <property type="entry name" value="antidote_CC2985"/>
    <property type="match status" value="1"/>
</dbReference>
<accession>A0A2W4QMM4</accession>
<dbReference type="InterPro" id="IPR010985">
    <property type="entry name" value="Ribbon_hlx_hlx"/>
</dbReference>
<comment type="function">
    <text evidence="4">Antitoxin component of a type II toxin-antitoxin (TA) system. Neutralizes the effect of toxin ParE.</text>
</comment>
<protein>
    <recommendedName>
        <fullName evidence="2">Antitoxin ParD</fullName>
    </recommendedName>
</protein>
<evidence type="ECO:0000313" key="5">
    <source>
        <dbReference type="EMBL" id="PZN73405.1"/>
    </source>
</evidence>
<dbReference type="PANTHER" id="PTHR36582">
    <property type="entry name" value="ANTITOXIN PARD"/>
    <property type="match status" value="1"/>
</dbReference>
<gene>
    <name evidence="5" type="ORF">DM484_22670</name>
</gene>
<evidence type="ECO:0000256" key="4">
    <source>
        <dbReference type="ARBA" id="ARBA00037106"/>
    </source>
</evidence>
<dbReference type="Pfam" id="PF03693">
    <property type="entry name" value="ParD_antitoxin"/>
    <property type="match status" value="1"/>
</dbReference>
<dbReference type="Proteomes" id="UP000249396">
    <property type="component" value="Unassembled WGS sequence"/>
</dbReference>
<evidence type="ECO:0000256" key="2">
    <source>
        <dbReference type="ARBA" id="ARBA00017940"/>
    </source>
</evidence>
<name>A0A2W4QMM4_9GAMM</name>
<evidence type="ECO:0000256" key="3">
    <source>
        <dbReference type="ARBA" id="ARBA00022649"/>
    </source>
</evidence>
<sequence>MPSSYAVGDHFEQFISQQVETGRYASASELVREALRLLETRERLREIEIEEYREKIRAGMQSGSSIPADEVFNRLEAKYQTIYIS</sequence>
<dbReference type="Gene3D" id="6.10.10.120">
    <property type="entry name" value="Antitoxin ParD1-like"/>
    <property type="match status" value="1"/>
</dbReference>
<dbReference type="PANTHER" id="PTHR36582:SF2">
    <property type="entry name" value="ANTITOXIN PARD"/>
    <property type="match status" value="1"/>
</dbReference>
<dbReference type="InterPro" id="IPR038296">
    <property type="entry name" value="ParD_sf"/>
</dbReference>
<reference evidence="5 6" key="1">
    <citation type="journal article" date="2018" name="Aquat. Microb. Ecol.">
        <title>Gammaproteobacterial methanotrophs dominate.</title>
        <authorList>
            <person name="Rissanen A.J."/>
            <person name="Saarenheimo J."/>
            <person name="Tiirola M."/>
            <person name="Peura S."/>
            <person name="Aalto S.L."/>
            <person name="Karvinen A."/>
            <person name="Nykanen H."/>
        </authorList>
    </citation>
    <scope>NUCLEOTIDE SEQUENCE [LARGE SCALE GENOMIC DNA]</scope>
    <source>
        <strain evidence="5">AMbin10</strain>
    </source>
</reference>
<organism evidence="5 6">
    <name type="scientific">Candidatus Methylumidiphilus alinenensis</name>
    <dbReference type="NCBI Taxonomy" id="2202197"/>
    <lineage>
        <taxon>Bacteria</taxon>
        <taxon>Pseudomonadati</taxon>
        <taxon>Pseudomonadota</taxon>
        <taxon>Gammaproteobacteria</taxon>
        <taxon>Methylococcales</taxon>
        <taxon>Candidatus Methylumidiphilus</taxon>
    </lineage>
</organism>
<dbReference type="InterPro" id="IPR022789">
    <property type="entry name" value="ParD"/>
</dbReference>
<dbReference type="GO" id="GO:0006355">
    <property type="term" value="P:regulation of DNA-templated transcription"/>
    <property type="evidence" value="ECO:0007669"/>
    <property type="project" value="InterPro"/>
</dbReference>
<comment type="caution">
    <text evidence="5">The sequence shown here is derived from an EMBL/GenBank/DDBJ whole genome shotgun (WGS) entry which is preliminary data.</text>
</comment>
<evidence type="ECO:0000313" key="6">
    <source>
        <dbReference type="Proteomes" id="UP000249396"/>
    </source>
</evidence>
<proteinExistence type="inferred from homology"/>
<dbReference type="AlphaFoldDB" id="A0A2W4QMM4"/>
<comment type="similarity">
    <text evidence="1">Belongs to the ParD antitoxin family.</text>
</comment>
<dbReference type="SUPFAM" id="SSF47598">
    <property type="entry name" value="Ribbon-helix-helix"/>
    <property type="match status" value="1"/>
</dbReference>
<keyword evidence="3" id="KW-1277">Toxin-antitoxin system</keyword>